<dbReference type="Ensembl" id="ENSCMMT00000025419.1">
    <property type="protein sequence ID" value="ENSCMMP00000023216.1"/>
    <property type="gene ID" value="ENSCMMG00000014509.1"/>
</dbReference>
<reference evidence="1" key="2">
    <citation type="submission" date="2025-08" db="UniProtKB">
        <authorList>
            <consortium name="Ensembl"/>
        </authorList>
    </citation>
    <scope>IDENTIFICATION</scope>
</reference>
<evidence type="ECO:0000313" key="1">
    <source>
        <dbReference type="Ensembl" id="ENSCMMP00000023216.1"/>
    </source>
</evidence>
<name>A0A8C3CNQ2_CAIMO</name>
<keyword evidence="2" id="KW-1185">Reference proteome</keyword>
<reference evidence="1" key="1">
    <citation type="submission" date="2018-09" db="EMBL/GenBank/DDBJ databases">
        <title>Common duck and Muscovy duck high density SNP chip.</title>
        <authorList>
            <person name="Vignal A."/>
            <person name="Thebault N."/>
            <person name="Warren W.C."/>
        </authorList>
    </citation>
    <scope>NUCLEOTIDE SEQUENCE [LARGE SCALE GENOMIC DNA]</scope>
</reference>
<organism evidence="1 2">
    <name type="scientific">Cairina moschata</name>
    <name type="common">Muscovy duck</name>
    <dbReference type="NCBI Taxonomy" id="8855"/>
    <lineage>
        <taxon>Eukaryota</taxon>
        <taxon>Metazoa</taxon>
        <taxon>Chordata</taxon>
        <taxon>Craniata</taxon>
        <taxon>Vertebrata</taxon>
        <taxon>Euteleostomi</taxon>
        <taxon>Archelosauria</taxon>
        <taxon>Archosauria</taxon>
        <taxon>Dinosauria</taxon>
        <taxon>Saurischia</taxon>
        <taxon>Theropoda</taxon>
        <taxon>Coelurosauria</taxon>
        <taxon>Aves</taxon>
        <taxon>Neognathae</taxon>
        <taxon>Galloanserae</taxon>
        <taxon>Anseriformes</taxon>
        <taxon>Anatidae</taxon>
        <taxon>Anatinae</taxon>
        <taxon>Cairina</taxon>
    </lineage>
</organism>
<sequence length="71" mass="7452">VLTCSVSDLAQNSWAQAIRRAQPPEQLGLQACATAPGHRCPTFPSASKGKWCPQPLRMSAAGRPLPHGAAC</sequence>
<evidence type="ECO:0000313" key="2">
    <source>
        <dbReference type="Proteomes" id="UP000694556"/>
    </source>
</evidence>
<dbReference type="Proteomes" id="UP000694556">
    <property type="component" value="Chromosome 5"/>
</dbReference>
<reference evidence="1" key="3">
    <citation type="submission" date="2025-09" db="UniProtKB">
        <authorList>
            <consortium name="Ensembl"/>
        </authorList>
    </citation>
    <scope>IDENTIFICATION</scope>
</reference>
<proteinExistence type="predicted"/>
<accession>A0A8C3CNQ2</accession>
<protein>
    <submittedName>
        <fullName evidence="1">Uncharacterized protein</fullName>
    </submittedName>
</protein>
<dbReference type="AlphaFoldDB" id="A0A8C3CNQ2"/>